<dbReference type="GO" id="GO:0006545">
    <property type="term" value="P:glycine biosynthetic process"/>
    <property type="evidence" value="ECO:0007669"/>
    <property type="project" value="TreeGrafter"/>
</dbReference>
<protein>
    <submittedName>
        <fullName evidence="8">Aromatic amino acid beta-eliminating lyase/threonine aldolase domain-containing protein</fullName>
    </submittedName>
</protein>
<evidence type="ECO:0000256" key="2">
    <source>
        <dbReference type="ARBA" id="ARBA00006966"/>
    </source>
</evidence>
<evidence type="ECO:0000256" key="5">
    <source>
        <dbReference type="PIRSR" id="PIRSR017617-1"/>
    </source>
</evidence>
<evidence type="ECO:0000256" key="3">
    <source>
        <dbReference type="ARBA" id="ARBA00022898"/>
    </source>
</evidence>
<dbReference type="FunFam" id="3.40.640.10:FF:000030">
    <property type="entry name" value="Low-specificity L-threonine aldolase"/>
    <property type="match status" value="1"/>
</dbReference>
<dbReference type="InterPro" id="IPR015424">
    <property type="entry name" value="PyrdxlP-dep_Trfase"/>
</dbReference>
<evidence type="ECO:0000313" key="7">
    <source>
        <dbReference type="Proteomes" id="UP000887578"/>
    </source>
</evidence>
<dbReference type="WBParaSite" id="PDA_v2.g11905.t1">
    <property type="protein sequence ID" value="PDA_v2.g11905.t1"/>
    <property type="gene ID" value="PDA_v2.g11905"/>
</dbReference>
<organism evidence="7 8">
    <name type="scientific">Panagrolaimus davidi</name>
    <dbReference type="NCBI Taxonomy" id="227884"/>
    <lineage>
        <taxon>Eukaryota</taxon>
        <taxon>Metazoa</taxon>
        <taxon>Ecdysozoa</taxon>
        <taxon>Nematoda</taxon>
        <taxon>Chromadorea</taxon>
        <taxon>Rhabditida</taxon>
        <taxon>Tylenchina</taxon>
        <taxon>Panagrolaimomorpha</taxon>
        <taxon>Panagrolaimoidea</taxon>
        <taxon>Panagrolaimidae</taxon>
        <taxon>Panagrolaimus</taxon>
    </lineage>
</organism>
<dbReference type="InterPro" id="IPR015422">
    <property type="entry name" value="PyrdxlP-dep_Trfase_small"/>
</dbReference>
<keyword evidence="7" id="KW-1185">Reference proteome</keyword>
<dbReference type="SUPFAM" id="SSF53383">
    <property type="entry name" value="PLP-dependent transferases"/>
    <property type="match status" value="1"/>
</dbReference>
<dbReference type="AlphaFoldDB" id="A0A914PB09"/>
<dbReference type="Proteomes" id="UP000887578">
    <property type="component" value="Unplaced"/>
</dbReference>
<dbReference type="PIRSF" id="PIRSF017617">
    <property type="entry name" value="Thr_aldolase"/>
    <property type="match status" value="1"/>
</dbReference>
<reference evidence="8" key="1">
    <citation type="submission" date="2022-11" db="UniProtKB">
        <authorList>
            <consortium name="WormBaseParasite"/>
        </authorList>
    </citation>
    <scope>IDENTIFICATION</scope>
</reference>
<keyword evidence="4" id="KW-0456">Lyase</keyword>
<sequence length="351" mass="38156">MYPNKIGVKSSTGCIDLRSDTVTRASPEMRQAMAEAVVGDDVYEEDPTVNSLEERCAKLFGKEAAIFVTTGTMGNLLAIMAHTMGRGEIIVGRTSHIHRWEVGGYARVAGVCATTLPINHDGTISLESIEECLCVGDNHRPQTKLICLENTHNFVGGKALPIDYLSKVRKLAEPYNVKIHIDGARIYNAAVKHNVSVAEIVKDADSVQMCFSKGLGAPVGSILVGSKEFIDQARLDRKILGGGWRQAGHLAAAAHYALDHAIEVIKKDHERAEKLAKSIKAFNSSKIKVDDLNMTNMVLVTVDDPESAVATLQKHGVLAIHFDKNRIRAVLHKDIDDDGVEKAISAFKALV</sequence>
<keyword evidence="3" id="KW-0663">Pyridoxal phosphate</keyword>
<dbReference type="Gene3D" id="3.90.1150.10">
    <property type="entry name" value="Aspartate Aminotransferase, domain 1"/>
    <property type="match status" value="1"/>
</dbReference>
<dbReference type="InterPro" id="IPR015421">
    <property type="entry name" value="PyrdxlP-dep_Trfase_major"/>
</dbReference>
<evidence type="ECO:0000256" key="1">
    <source>
        <dbReference type="ARBA" id="ARBA00001933"/>
    </source>
</evidence>
<dbReference type="Pfam" id="PF01212">
    <property type="entry name" value="Beta_elim_lyase"/>
    <property type="match status" value="1"/>
</dbReference>
<evidence type="ECO:0000259" key="6">
    <source>
        <dbReference type="Pfam" id="PF01212"/>
    </source>
</evidence>
<dbReference type="InterPro" id="IPR023603">
    <property type="entry name" value="Low_specificity_L-TA-like"/>
</dbReference>
<dbReference type="Gene3D" id="3.40.640.10">
    <property type="entry name" value="Type I PLP-dependent aspartate aminotransferase-like (Major domain)"/>
    <property type="match status" value="1"/>
</dbReference>
<dbReference type="GO" id="GO:0008732">
    <property type="term" value="F:L-allo-threonine aldolase activity"/>
    <property type="evidence" value="ECO:0007669"/>
    <property type="project" value="TreeGrafter"/>
</dbReference>
<dbReference type="GO" id="GO:0005829">
    <property type="term" value="C:cytosol"/>
    <property type="evidence" value="ECO:0007669"/>
    <property type="project" value="TreeGrafter"/>
</dbReference>
<dbReference type="GO" id="GO:0006567">
    <property type="term" value="P:L-threonine catabolic process"/>
    <property type="evidence" value="ECO:0007669"/>
    <property type="project" value="TreeGrafter"/>
</dbReference>
<dbReference type="PANTHER" id="PTHR48097:SF9">
    <property type="entry name" value="L-THREONINE ALDOLASE"/>
    <property type="match status" value="1"/>
</dbReference>
<feature type="domain" description="Aromatic amino acid beta-eliminating lyase/threonine aldolase" evidence="6">
    <location>
        <begin position="16"/>
        <end position="300"/>
    </location>
</feature>
<comment type="similarity">
    <text evidence="2">Belongs to the threonine aldolase family.</text>
</comment>
<proteinExistence type="inferred from homology"/>
<dbReference type="NCBIfam" id="NF041359">
    <property type="entry name" value="GntG_guanitoxin"/>
    <property type="match status" value="1"/>
</dbReference>
<accession>A0A914PB09</accession>
<name>A0A914PB09_9BILA</name>
<evidence type="ECO:0000256" key="4">
    <source>
        <dbReference type="ARBA" id="ARBA00023239"/>
    </source>
</evidence>
<feature type="modified residue" description="N6-(pyridoxal phosphate)lysine" evidence="5">
    <location>
        <position position="213"/>
    </location>
</feature>
<evidence type="ECO:0000313" key="8">
    <source>
        <dbReference type="WBParaSite" id="PDA_v2.g11905.t1"/>
    </source>
</evidence>
<comment type="cofactor">
    <cofactor evidence="1">
        <name>pyridoxal 5'-phosphate</name>
        <dbReference type="ChEBI" id="CHEBI:597326"/>
    </cofactor>
</comment>
<dbReference type="InterPro" id="IPR001597">
    <property type="entry name" value="ArAA_b-elim_lyase/Thr_aldolase"/>
</dbReference>
<dbReference type="PANTHER" id="PTHR48097">
    <property type="entry name" value="L-THREONINE ALDOLASE-RELATED"/>
    <property type="match status" value="1"/>
</dbReference>